<keyword evidence="1" id="KW-0472">Membrane</keyword>
<organism evidence="2 3">
    <name type="scientific">Agromyces lapidis</name>
    <dbReference type="NCBI Taxonomy" id="279574"/>
    <lineage>
        <taxon>Bacteria</taxon>
        <taxon>Bacillati</taxon>
        <taxon>Actinomycetota</taxon>
        <taxon>Actinomycetes</taxon>
        <taxon>Micrococcales</taxon>
        <taxon>Microbacteriaceae</taxon>
        <taxon>Agromyces</taxon>
    </lineage>
</organism>
<evidence type="ECO:0008006" key="4">
    <source>
        <dbReference type="Google" id="ProtNLM"/>
    </source>
</evidence>
<gene>
    <name evidence="2" type="ORF">ACFFQV_00195</name>
</gene>
<dbReference type="RefSeq" id="WP_157423862.1">
    <property type="nucleotide sequence ID" value="NZ_BAAANI010000008.1"/>
</dbReference>
<reference evidence="2 3" key="1">
    <citation type="submission" date="2024-09" db="EMBL/GenBank/DDBJ databases">
        <authorList>
            <person name="Sun Q."/>
            <person name="Mori K."/>
        </authorList>
    </citation>
    <scope>NUCLEOTIDE SEQUENCE [LARGE SCALE GENOMIC DNA]</scope>
    <source>
        <strain evidence="2 3">JCM 14321</strain>
    </source>
</reference>
<feature type="transmembrane region" description="Helical" evidence="1">
    <location>
        <begin position="40"/>
        <end position="62"/>
    </location>
</feature>
<evidence type="ECO:0000313" key="2">
    <source>
        <dbReference type="EMBL" id="MFB9640696.1"/>
    </source>
</evidence>
<evidence type="ECO:0000313" key="3">
    <source>
        <dbReference type="Proteomes" id="UP001589667"/>
    </source>
</evidence>
<keyword evidence="1" id="KW-0812">Transmembrane</keyword>
<feature type="transmembrane region" description="Helical" evidence="1">
    <location>
        <begin position="12"/>
        <end position="33"/>
    </location>
</feature>
<sequence length="127" mass="13795">MTEVVTIAPWNPWPLVFPLLVLIAGAVVIVIGVSRKKSRLIELGVFVAVGGVIAGGLMTWGLSQAWDAEARRSVLDGYGYTETEFTTDGDRSGDQPVLEFVGVLDGQHGELGELRHVSGDRWELVEF</sequence>
<proteinExistence type="predicted"/>
<name>A0ABV5SMI6_9MICO</name>
<keyword evidence="1" id="KW-1133">Transmembrane helix</keyword>
<dbReference type="Proteomes" id="UP001589667">
    <property type="component" value="Unassembled WGS sequence"/>
</dbReference>
<dbReference type="EMBL" id="JBHMBL010000001">
    <property type="protein sequence ID" value="MFB9640696.1"/>
    <property type="molecule type" value="Genomic_DNA"/>
</dbReference>
<keyword evidence="3" id="KW-1185">Reference proteome</keyword>
<accession>A0ABV5SMI6</accession>
<comment type="caution">
    <text evidence="2">The sequence shown here is derived from an EMBL/GenBank/DDBJ whole genome shotgun (WGS) entry which is preliminary data.</text>
</comment>
<evidence type="ECO:0000256" key="1">
    <source>
        <dbReference type="SAM" id="Phobius"/>
    </source>
</evidence>
<protein>
    <recommendedName>
        <fullName evidence="4">DUF4190 domain-containing protein</fullName>
    </recommendedName>
</protein>